<dbReference type="EMBL" id="FLUL01000001">
    <property type="protein sequence ID" value="SBW01454.1"/>
    <property type="molecule type" value="Genomic_DNA"/>
</dbReference>
<organism evidence="6">
    <name type="scientific">uncultured Dysgonomonas sp</name>
    <dbReference type="NCBI Taxonomy" id="206096"/>
    <lineage>
        <taxon>Bacteria</taxon>
        <taxon>Pseudomonadati</taxon>
        <taxon>Bacteroidota</taxon>
        <taxon>Bacteroidia</taxon>
        <taxon>Bacteroidales</taxon>
        <taxon>Dysgonomonadaceae</taxon>
        <taxon>Dysgonomonas</taxon>
        <taxon>environmental samples</taxon>
    </lineage>
</organism>
<dbReference type="RefSeq" id="WP_296949580.1">
    <property type="nucleotide sequence ID" value="NZ_LT599021.1"/>
</dbReference>
<dbReference type="AlphaFoldDB" id="A0A212JPQ8"/>
<evidence type="ECO:0000256" key="1">
    <source>
        <dbReference type="ARBA" id="ARBA00022729"/>
    </source>
</evidence>
<feature type="domain" description="SbsA Ig-like" evidence="5">
    <location>
        <begin position="39"/>
        <end position="136"/>
    </location>
</feature>
<feature type="compositionally biased region" description="Low complexity" evidence="3">
    <location>
        <begin position="657"/>
        <end position="688"/>
    </location>
</feature>
<evidence type="ECO:0000256" key="2">
    <source>
        <dbReference type="SAM" id="Coils"/>
    </source>
</evidence>
<gene>
    <name evidence="6" type="ORF">KL86DYS2_12040</name>
</gene>
<dbReference type="PROSITE" id="PS51257">
    <property type="entry name" value="PROKAR_LIPOPROTEIN"/>
    <property type="match status" value="1"/>
</dbReference>
<keyword evidence="2" id="KW-0175">Coiled coil</keyword>
<feature type="compositionally biased region" description="Basic and acidic residues" evidence="3">
    <location>
        <begin position="631"/>
        <end position="654"/>
    </location>
</feature>
<feature type="signal peptide" evidence="4">
    <location>
        <begin position="1"/>
        <end position="29"/>
    </location>
</feature>
<dbReference type="InterPro" id="IPR032812">
    <property type="entry name" value="SbsA_Ig"/>
</dbReference>
<evidence type="ECO:0000256" key="4">
    <source>
        <dbReference type="SAM" id="SignalP"/>
    </source>
</evidence>
<accession>A0A212JPQ8</accession>
<evidence type="ECO:0000256" key="3">
    <source>
        <dbReference type="SAM" id="MobiDB-lite"/>
    </source>
</evidence>
<feature type="coiled-coil region" evidence="2">
    <location>
        <begin position="383"/>
        <end position="411"/>
    </location>
</feature>
<evidence type="ECO:0000313" key="6">
    <source>
        <dbReference type="EMBL" id="SBW01454.1"/>
    </source>
</evidence>
<reference evidence="6" key="1">
    <citation type="submission" date="2016-04" db="EMBL/GenBank/DDBJ databases">
        <authorList>
            <person name="Evans L.H."/>
            <person name="Alamgir A."/>
            <person name="Owens N."/>
            <person name="Weber N.D."/>
            <person name="Virtaneva K."/>
            <person name="Barbian K."/>
            <person name="Babar A."/>
            <person name="Rosenke K."/>
        </authorList>
    </citation>
    <scope>NUCLEOTIDE SEQUENCE</scope>
    <source>
        <strain evidence="6">86-2</strain>
    </source>
</reference>
<sequence>MVQSIKKYISLSLVLVVTILIAVACANMATPTGGPVDLDPPKVVRSSPGFNATRVAKGKITIDFDENVTIKNPSENVIITPPQKAFPIIHSVNRRVTVELRDTLMPNTTYTVDFTDAIVDNNEENPLENFSYSFSTGDVVDSLAISGKVITADNLEPVKGIYVGLHANLEDSAFTKLKFDRIGRTNSAGVFSIKGVAPGKYKIYALADANRDYMYDNPAEAIAFMETIIEPTSERALRTDTIFIEHDHDHDHEAETAKNQKQAPKKEIDTIKTVEYTRFLPDNIVLRSFKSGFQRQYLQKHERTPNQLSLFFGAPTTMPEVEPLNFNKENWAILEKTQKNDTLIYWMKDKALMAHDTLMLRVSYMKTDSLNQLIPTTDTLKFIDRTRKKDKEKEEKEKEKEKKKLKEGEELPITFLTINNNLNSSWDTYKNIQLEFNEPITTDSLISKIVLRQKKDSIYSDIPVQLVVDSVNPRKYSIKNRWTYGSEYQMRIDSATIYSIYGLWNNKLEQNFKVKNEDQYGQLAIWVEGVDSIPSFMEILDKSDKPIRKSRVIDNVAVFKDVDPGTYYARIVLDRNNNGIWDTGDYDMKLQPELVYYLGKAIEVKANFEIEENNPAWRINPNSMDSQKPLDITKQKPEDKEARKKKLEEKDAKNQRTRNQNNTTTQQGNATGRNRNSSNNSYNNTNSF</sequence>
<proteinExistence type="predicted"/>
<protein>
    <recommendedName>
        <fullName evidence="5">SbsA Ig-like domain-containing protein</fullName>
    </recommendedName>
</protein>
<feature type="chain" id="PRO_5012555589" description="SbsA Ig-like domain-containing protein" evidence="4">
    <location>
        <begin position="30"/>
        <end position="688"/>
    </location>
</feature>
<feature type="region of interest" description="Disordered" evidence="3">
    <location>
        <begin position="616"/>
        <end position="688"/>
    </location>
</feature>
<name>A0A212JPQ8_9BACT</name>
<evidence type="ECO:0000259" key="5">
    <source>
        <dbReference type="Pfam" id="PF13205"/>
    </source>
</evidence>
<keyword evidence="1 4" id="KW-0732">Signal</keyword>
<dbReference type="Pfam" id="PF13205">
    <property type="entry name" value="Big_5"/>
    <property type="match status" value="1"/>
</dbReference>